<dbReference type="STRING" id="43335.A0A4V6A8E1"/>
<comment type="caution">
    <text evidence="3">The sequence shown here is derived from an EMBL/GenBank/DDBJ whole genome shotgun (WGS) entry which is preliminary data.</text>
</comment>
<sequence length="116" mass="12966">MDIGHAATTPEFAGLGASKVEMGRRYFPNCSEVLDKFMEDDLPDLFYHEKGTPDEQRIKKTRFMELKEDDRTTVSIYATKSSAERQVNGSNSNGGFSANQPVPKTPLTFRAIMAEV</sequence>
<dbReference type="Pfam" id="PF12313">
    <property type="entry name" value="NPR1_like_C"/>
    <property type="match status" value="1"/>
</dbReference>
<reference evidence="3" key="1">
    <citation type="submission" date="2018-10" db="EMBL/GenBank/DDBJ databases">
        <title>Population genomic analysis revealed the cold adaptation of white poplar.</title>
        <authorList>
            <person name="Liu Y.-J."/>
        </authorList>
    </citation>
    <scope>NUCLEOTIDE SEQUENCE [LARGE SCALE GENOMIC DNA]</scope>
    <source>
        <strain evidence="3">PAL-ZL1</strain>
    </source>
</reference>
<dbReference type="EMBL" id="RCHU01000571">
    <property type="protein sequence ID" value="TKS01386.1"/>
    <property type="molecule type" value="Genomic_DNA"/>
</dbReference>
<dbReference type="PANTHER" id="PTHR46475">
    <property type="entry name" value="REGULATORY PROTEIN NPR3"/>
    <property type="match status" value="1"/>
</dbReference>
<evidence type="ECO:0000259" key="2">
    <source>
        <dbReference type="Pfam" id="PF12313"/>
    </source>
</evidence>
<dbReference type="InterPro" id="IPR021094">
    <property type="entry name" value="NPR1/NIM1-like_C"/>
</dbReference>
<dbReference type="InterPro" id="IPR044292">
    <property type="entry name" value="NPR"/>
</dbReference>
<dbReference type="GO" id="GO:0009862">
    <property type="term" value="P:systemic acquired resistance, salicylic acid mediated signaling pathway"/>
    <property type="evidence" value="ECO:0007669"/>
    <property type="project" value="InterPro"/>
</dbReference>
<dbReference type="GO" id="GO:0050832">
    <property type="term" value="P:defense response to fungus"/>
    <property type="evidence" value="ECO:0007669"/>
    <property type="project" value="TreeGrafter"/>
</dbReference>
<dbReference type="AlphaFoldDB" id="A0A4V6A8E1"/>
<name>A0A4V6A8E1_POPAL</name>
<accession>A0A4V6A8E1</accession>
<proteinExistence type="predicted"/>
<evidence type="ECO:0000256" key="1">
    <source>
        <dbReference type="SAM" id="MobiDB-lite"/>
    </source>
</evidence>
<dbReference type="GO" id="GO:2000022">
    <property type="term" value="P:regulation of jasmonic acid mediated signaling pathway"/>
    <property type="evidence" value="ECO:0007669"/>
    <property type="project" value="InterPro"/>
</dbReference>
<dbReference type="GO" id="GO:0005634">
    <property type="term" value="C:nucleus"/>
    <property type="evidence" value="ECO:0007669"/>
    <property type="project" value="TreeGrafter"/>
</dbReference>
<feature type="domain" description="NPR1/NIM1-like C-terminal" evidence="2">
    <location>
        <begin position="20"/>
        <end position="72"/>
    </location>
</feature>
<dbReference type="GO" id="GO:0042742">
    <property type="term" value="P:defense response to bacterium"/>
    <property type="evidence" value="ECO:0007669"/>
    <property type="project" value="TreeGrafter"/>
</dbReference>
<evidence type="ECO:0000313" key="3">
    <source>
        <dbReference type="EMBL" id="TKS01386.1"/>
    </source>
</evidence>
<feature type="region of interest" description="Disordered" evidence="1">
    <location>
        <begin position="81"/>
        <end position="102"/>
    </location>
</feature>
<protein>
    <recommendedName>
        <fullName evidence="2">NPR1/NIM1-like C-terminal domain-containing protein</fullName>
    </recommendedName>
</protein>
<feature type="compositionally biased region" description="Low complexity" evidence="1">
    <location>
        <begin position="88"/>
        <end position="97"/>
    </location>
</feature>
<dbReference type="GO" id="GO:2000031">
    <property type="term" value="P:regulation of salicylic acid mediated signaling pathway"/>
    <property type="evidence" value="ECO:0007669"/>
    <property type="project" value="InterPro"/>
</dbReference>
<dbReference type="PANTHER" id="PTHR46475:SF2">
    <property type="entry name" value="REGULATORY PROTEIN NPR3"/>
    <property type="match status" value="1"/>
</dbReference>
<gene>
    <name evidence="3" type="ORF">D5086_0000173960</name>
</gene>
<organism evidence="3">
    <name type="scientific">Populus alba</name>
    <name type="common">White poplar</name>
    <dbReference type="NCBI Taxonomy" id="43335"/>
    <lineage>
        <taxon>Eukaryota</taxon>
        <taxon>Viridiplantae</taxon>
        <taxon>Streptophyta</taxon>
        <taxon>Embryophyta</taxon>
        <taxon>Tracheophyta</taxon>
        <taxon>Spermatophyta</taxon>
        <taxon>Magnoliopsida</taxon>
        <taxon>eudicotyledons</taxon>
        <taxon>Gunneridae</taxon>
        <taxon>Pentapetalae</taxon>
        <taxon>rosids</taxon>
        <taxon>fabids</taxon>
        <taxon>Malpighiales</taxon>
        <taxon>Salicaceae</taxon>
        <taxon>Saliceae</taxon>
        <taxon>Populus</taxon>
    </lineage>
</organism>